<keyword evidence="2" id="KW-1185">Reference proteome</keyword>
<dbReference type="Proteomes" id="UP000076837">
    <property type="component" value="Unassembled WGS sequence"/>
</dbReference>
<gene>
    <name evidence="1" type="ORF">ST47_g8123</name>
</gene>
<evidence type="ECO:0000313" key="1">
    <source>
        <dbReference type="EMBL" id="KZM20726.1"/>
    </source>
</evidence>
<proteinExistence type="predicted"/>
<evidence type="ECO:0000313" key="2">
    <source>
        <dbReference type="Proteomes" id="UP000076837"/>
    </source>
</evidence>
<comment type="caution">
    <text evidence="1">The sequence shown here is derived from an EMBL/GenBank/DDBJ whole genome shotgun (WGS) entry which is preliminary data.</text>
</comment>
<accession>A0A162ZNX4</accession>
<sequence>MTTAAIESLPVELLQPIFASSGYNLALIQASGILGARLSSDHVYYNACDYYLTGRCEDYAVRSAAQTAIFASKWMTWSFFKSWVVRTYANNGCLCGLTPDEGCFDAQWPPNFENATSMVFSRSHLPRLAFVRCRLPRKLLCGPWTLEKVRFLRFLLWITSMTVDWRDSDMSHTAINGRRQAFLENNLDAVELFNHNRRLGRPPTLETVRFAVAEAGCDRSIVYDTLRSAYRWSSRGDMWDCSLLHQWCGERVLANDANGLWLRGILQALRHSEIGTCDKSMESDVLFGKIVDEVADAYSAEHRDRVVRRELPWNKVIAMRGWLTVGSLLPTHHRVAHQIHWTQERRQIGWFYWSRHDTQKRGVHRVVREDLGDFWKHRGGQYRTVTGLCRNGRGSFAVRLEMWIPSAAVGSAWNGMLSG</sequence>
<reference evidence="1 2" key="1">
    <citation type="journal article" date="2016" name="Sci. Rep.">
        <title>Draft genome sequencing and secretome analysis of fungal phytopathogen Ascochyta rabiei provides insight into the necrotrophic effector repertoire.</title>
        <authorList>
            <person name="Verma S."/>
            <person name="Gazara R.K."/>
            <person name="Nizam S."/>
            <person name="Parween S."/>
            <person name="Chattopadhyay D."/>
            <person name="Verma P.K."/>
        </authorList>
    </citation>
    <scope>NUCLEOTIDE SEQUENCE [LARGE SCALE GENOMIC DNA]</scope>
    <source>
        <strain evidence="1 2">ArDII</strain>
    </source>
</reference>
<name>A0A162ZNX4_DIDRA</name>
<dbReference type="AlphaFoldDB" id="A0A162ZNX4"/>
<protein>
    <submittedName>
        <fullName evidence="1">Uncharacterized protein</fullName>
    </submittedName>
</protein>
<organism evidence="1 2">
    <name type="scientific">Didymella rabiei</name>
    <name type="common">Chickpea ascochyta blight fungus</name>
    <name type="synonym">Mycosphaerella rabiei</name>
    <dbReference type="NCBI Taxonomy" id="5454"/>
    <lineage>
        <taxon>Eukaryota</taxon>
        <taxon>Fungi</taxon>
        <taxon>Dikarya</taxon>
        <taxon>Ascomycota</taxon>
        <taxon>Pezizomycotina</taxon>
        <taxon>Dothideomycetes</taxon>
        <taxon>Pleosporomycetidae</taxon>
        <taxon>Pleosporales</taxon>
        <taxon>Pleosporineae</taxon>
        <taxon>Didymellaceae</taxon>
        <taxon>Ascochyta</taxon>
    </lineage>
</organism>
<dbReference type="EMBL" id="JYNV01000271">
    <property type="protein sequence ID" value="KZM20726.1"/>
    <property type="molecule type" value="Genomic_DNA"/>
</dbReference>